<dbReference type="GeneID" id="20088502"/>
<name>A0A024TM05_9STRA</name>
<feature type="compositionally biased region" description="Polar residues" evidence="1">
    <location>
        <begin position="38"/>
        <end position="61"/>
    </location>
</feature>
<dbReference type="EMBL" id="KI913982">
    <property type="protein sequence ID" value="ETV95190.1"/>
    <property type="molecule type" value="Genomic_DNA"/>
</dbReference>
<feature type="region of interest" description="Disordered" evidence="1">
    <location>
        <begin position="1"/>
        <end position="61"/>
    </location>
</feature>
<reference evidence="2" key="1">
    <citation type="submission" date="2013-12" db="EMBL/GenBank/DDBJ databases">
        <title>The Genome Sequence of Aphanomyces invadans NJM9701.</title>
        <authorList>
            <consortium name="The Broad Institute Genomics Platform"/>
            <person name="Russ C."/>
            <person name="Tyler B."/>
            <person name="van West P."/>
            <person name="Dieguez-Uribeondo J."/>
            <person name="Young S.K."/>
            <person name="Zeng Q."/>
            <person name="Gargeya S."/>
            <person name="Fitzgerald M."/>
            <person name="Abouelleil A."/>
            <person name="Alvarado L."/>
            <person name="Chapman S.B."/>
            <person name="Gainer-Dewar J."/>
            <person name="Goldberg J."/>
            <person name="Griggs A."/>
            <person name="Gujja S."/>
            <person name="Hansen M."/>
            <person name="Howarth C."/>
            <person name="Imamovic A."/>
            <person name="Ireland A."/>
            <person name="Larimer J."/>
            <person name="McCowan C."/>
            <person name="Murphy C."/>
            <person name="Pearson M."/>
            <person name="Poon T.W."/>
            <person name="Priest M."/>
            <person name="Roberts A."/>
            <person name="Saif S."/>
            <person name="Shea T."/>
            <person name="Sykes S."/>
            <person name="Wortman J."/>
            <person name="Nusbaum C."/>
            <person name="Birren B."/>
        </authorList>
    </citation>
    <scope>NUCLEOTIDE SEQUENCE [LARGE SCALE GENOMIC DNA]</scope>
    <source>
        <strain evidence="2">NJM9701</strain>
    </source>
</reference>
<dbReference type="VEuPathDB" id="FungiDB:H310_11452"/>
<feature type="compositionally biased region" description="Basic and acidic residues" evidence="1">
    <location>
        <begin position="73"/>
        <end position="92"/>
    </location>
</feature>
<proteinExistence type="predicted"/>
<dbReference type="AlphaFoldDB" id="A0A024TM05"/>
<evidence type="ECO:0000256" key="1">
    <source>
        <dbReference type="SAM" id="MobiDB-lite"/>
    </source>
</evidence>
<feature type="region of interest" description="Disordered" evidence="1">
    <location>
        <begin position="147"/>
        <end position="173"/>
    </location>
</feature>
<feature type="compositionally biased region" description="Polar residues" evidence="1">
    <location>
        <begin position="159"/>
        <end position="171"/>
    </location>
</feature>
<evidence type="ECO:0000313" key="2">
    <source>
        <dbReference type="EMBL" id="ETV95190.1"/>
    </source>
</evidence>
<feature type="region of interest" description="Disordered" evidence="1">
    <location>
        <begin position="222"/>
        <end position="244"/>
    </location>
</feature>
<sequence>MTKQDGGEIAMAPAAVDQPPKKKPRTAVSGASKIPVLPSSTTKPDSVSAPASTAPTVSTPQFAFGARIVKDSKQLGLPKDSKVKEPKKESLSKRPSNPAVAYFKDDTKDVTTDKRAALLKQSNEFLEMAENCKLKAEIELLQSVIAQHEERDKKRTARSKVQSGVMKSQQDQIKELQDEVKKLHEDFRKATEKEHDATAKLKESLLAQERLKDRLAKAEVAPAPCERCESGGSQAGGKRSFVTRPAIHARRASIARNLKRADETETILRQLLATISNDE</sequence>
<organism evidence="2">
    <name type="scientific">Aphanomyces invadans</name>
    <dbReference type="NCBI Taxonomy" id="157072"/>
    <lineage>
        <taxon>Eukaryota</taxon>
        <taxon>Sar</taxon>
        <taxon>Stramenopiles</taxon>
        <taxon>Oomycota</taxon>
        <taxon>Saprolegniomycetes</taxon>
        <taxon>Saprolegniales</taxon>
        <taxon>Verrucalvaceae</taxon>
        <taxon>Aphanomyces</taxon>
    </lineage>
</organism>
<protein>
    <submittedName>
        <fullName evidence="2">Uncharacterized protein</fullName>
    </submittedName>
</protein>
<dbReference type="OrthoDB" id="79724at2759"/>
<dbReference type="RefSeq" id="XP_008876363.1">
    <property type="nucleotide sequence ID" value="XM_008878141.1"/>
</dbReference>
<feature type="region of interest" description="Disordered" evidence="1">
    <location>
        <begin position="73"/>
        <end position="105"/>
    </location>
</feature>
<accession>A0A024TM05</accession>
<gene>
    <name evidence="2" type="ORF">H310_11452</name>
</gene>